<name>A0A6P0CE84_9RHOB</name>
<dbReference type="AlphaFoldDB" id="A0A6P0CE84"/>
<feature type="region of interest" description="Disordered" evidence="1">
    <location>
        <begin position="66"/>
        <end position="108"/>
    </location>
</feature>
<gene>
    <name evidence="3" type="ORF">GV827_17615</name>
</gene>
<dbReference type="NCBIfam" id="NF038325">
    <property type="entry name" value="DISARM_DrmAS"/>
    <property type="match status" value="1"/>
</dbReference>
<evidence type="ECO:0000259" key="2">
    <source>
        <dbReference type="PROSITE" id="PS51194"/>
    </source>
</evidence>
<evidence type="ECO:0000256" key="1">
    <source>
        <dbReference type="SAM" id="MobiDB-lite"/>
    </source>
</evidence>
<dbReference type="SMART" id="SM00490">
    <property type="entry name" value="HELICc"/>
    <property type="match status" value="1"/>
</dbReference>
<dbReference type="InterPro" id="IPR027417">
    <property type="entry name" value="P-loop_NTPase"/>
</dbReference>
<keyword evidence="4" id="KW-1185">Reference proteome</keyword>
<evidence type="ECO:0000313" key="4">
    <source>
        <dbReference type="Proteomes" id="UP000468591"/>
    </source>
</evidence>
<accession>A0A6P0CE84</accession>
<evidence type="ECO:0000313" key="3">
    <source>
        <dbReference type="EMBL" id="NEK24207.1"/>
    </source>
</evidence>
<dbReference type="PROSITE" id="PS51194">
    <property type="entry name" value="HELICASE_CTER"/>
    <property type="match status" value="1"/>
</dbReference>
<comment type="caution">
    <text evidence="3">The sequence shown here is derived from an EMBL/GenBank/DDBJ whole genome shotgun (WGS) entry which is preliminary data.</text>
</comment>
<feature type="domain" description="Helicase C-terminal" evidence="2">
    <location>
        <begin position="845"/>
        <end position="1029"/>
    </location>
</feature>
<dbReference type="Gene3D" id="3.40.50.300">
    <property type="entry name" value="P-loop containing nucleotide triphosphate hydrolases"/>
    <property type="match status" value="1"/>
</dbReference>
<dbReference type="Proteomes" id="UP000468591">
    <property type="component" value="Unassembled WGS sequence"/>
</dbReference>
<organism evidence="3 4">
    <name type="scientific">Sulfitobacter sediminilitoris</name>
    <dbReference type="NCBI Taxonomy" id="2698830"/>
    <lineage>
        <taxon>Bacteria</taxon>
        <taxon>Pseudomonadati</taxon>
        <taxon>Pseudomonadota</taxon>
        <taxon>Alphaproteobacteria</taxon>
        <taxon>Rhodobacterales</taxon>
        <taxon>Roseobacteraceae</taxon>
        <taxon>Sulfitobacter</taxon>
    </lineage>
</organism>
<dbReference type="SUPFAM" id="SSF52540">
    <property type="entry name" value="P-loop containing nucleoside triphosphate hydrolases"/>
    <property type="match status" value="1"/>
</dbReference>
<sequence>MSDEALKTSAEVRDEIIDAFRMDVVGPDTRPAFHDSHMANHEVINSTRPSSFYLIGYLTPAEGSAVGLSKNDAPEIQKPLPSMDDDPEPGAAAGEDSDGGVEAKQRKRLDPSSLGLTAFVAPDCPHIDVTLRYADYIAQPPIPEAVLDGSGKGAPKEISWHRKPNSVDHRITSTKLAEAAQTKGGISIPLFETESPQRKGGVLHLHLMVQQTKLPRPEADLDGLSVTLFVINRRLAAQRFRDVSNVFQVGLSLMAGGAGFIGNPDMSGYKADDPDLRLHDLHYADVLRFAGGRNIGTGHAEPSDGHTDMIWTDPLPSADVEKVDQNKALKTVTEFNMLNLAELAKDASKLASVLQSFPSDYAKFISSQSNDLPSIKTAARRDVASELVAKQEEARARMQQGIELLKVDEAARDAFRAMNLSINSYLEKRGIIGAAWRPFQLAFILLNLNGLSDPTHADRKIVDLLFFPTGGGKTEAYLGLAAFQIAYRRLNSPDWLGSGVCVIMRYTLRLLTLDQLGRAAAMICAMELLRRSPEWQKNGQPRLGLFPIEIGLWVGSGATPNLIGGRGEQDTHARHAYTKVNRYRKSGREAPAPIKECPWCGTQFDEDTFHVVGKRMLINCVNIDCDFSAENGGLPVLAVDEEIYNRLPAFIVGTVDKFASLPRRGEVGRFFDNVDRMSQETDSKHLRFYGADEPGVGFLLNDQGESLPPPSLIIQDELHLISGPLGTIAGLYEAMVDRLASRNINGELRGPKIVASTATVRRAEDQIKKLFGRDKTAIFPPPGIDRRDSYFAIARSLEEAHGRRYLAISALGIGPRKVLLRSVVPILAAAQKQYDDDPRDADENAADPYMTALCYFNALRELGASRRIVEDEVANNLRSWPLKRLRDGQKITESSFASRSIAAPEELTSRLSTDLVAKAKKRLAESFLKSPPKENEGPLDVALATNMISVGLDITRLGLMLVQNQPKSAAEYIQATSRVGRDSDRPGMVLVILNMHRARDRAHYEDFETYHKAFYRAVEATSVTPGSMRAKDRALGAVFAGLVRHLNPDFAIKAGASKFDPKDPSVIEASNFLKSRVCLQEDIDRLIDSWEQLLADHGDEDLYWDTNRADDQGLMHNPLTDLSALSPDFELYRAGWSMRDVQPGIDLDIKDYLAGPQIKKKVDTW</sequence>
<dbReference type="CDD" id="cd18785">
    <property type="entry name" value="SF2_C"/>
    <property type="match status" value="1"/>
</dbReference>
<dbReference type="EMBL" id="JAABNT010000013">
    <property type="protein sequence ID" value="NEK24207.1"/>
    <property type="molecule type" value="Genomic_DNA"/>
</dbReference>
<protein>
    <recommendedName>
        <fullName evidence="2">Helicase C-terminal domain-containing protein</fullName>
    </recommendedName>
</protein>
<dbReference type="Pfam" id="PF00271">
    <property type="entry name" value="Helicase_C"/>
    <property type="match status" value="1"/>
</dbReference>
<dbReference type="RefSeq" id="WP_164355134.1">
    <property type="nucleotide sequence ID" value="NZ_JAABNT010000013.1"/>
</dbReference>
<dbReference type="InterPro" id="IPR001650">
    <property type="entry name" value="Helicase_C-like"/>
</dbReference>
<proteinExistence type="predicted"/>
<reference evidence="3 4" key="1">
    <citation type="submission" date="2020-01" db="EMBL/GenBank/DDBJ databases">
        <title>Sulfitobacter sediminilitoris sp. nov., isolated from a tidal flat.</title>
        <authorList>
            <person name="Park S."/>
            <person name="Yoon J.-H."/>
        </authorList>
    </citation>
    <scope>NUCLEOTIDE SEQUENCE [LARGE SCALE GENOMIC DNA]</scope>
    <source>
        <strain evidence="3 4">JBTF-M27</strain>
    </source>
</reference>